<dbReference type="Pfam" id="PF01520">
    <property type="entry name" value="Amidase_3"/>
    <property type="match status" value="1"/>
</dbReference>
<dbReference type="CDD" id="cd02696">
    <property type="entry name" value="MurNAc-LAA"/>
    <property type="match status" value="1"/>
</dbReference>
<dbReference type="Proteomes" id="UP000886808">
    <property type="component" value="Unassembled WGS sequence"/>
</dbReference>
<feature type="region of interest" description="Disordered" evidence="2">
    <location>
        <begin position="180"/>
        <end position="225"/>
    </location>
</feature>
<accession>A0A9D1PIX9</accession>
<dbReference type="SMART" id="SM00646">
    <property type="entry name" value="Ami_3"/>
    <property type="match status" value="1"/>
</dbReference>
<dbReference type="Gene3D" id="3.40.630.40">
    <property type="entry name" value="Zn-dependent exopeptidases"/>
    <property type="match status" value="1"/>
</dbReference>
<organism evidence="5 6">
    <name type="scientific">Candidatus Butyricicoccus avistercoris</name>
    <dbReference type="NCBI Taxonomy" id="2838518"/>
    <lineage>
        <taxon>Bacteria</taxon>
        <taxon>Bacillati</taxon>
        <taxon>Bacillota</taxon>
        <taxon>Clostridia</taxon>
        <taxon>Eubacteriales</taxon>
        <taxon>Butyricicoccaceae</taxon>
        <taxon>Butyricicoccus</taxon>
    </lineage>
</organism>
<feature type="compositionally biased region" description="Polar residues" evidence="2">
    <location>
        <begin position="184"/>
        <end position="197"/>
    </location>
</feature>
<dbReference type="GO" id="GO:0009253">
    <property type="term" value="P:peptidoglycan catabolic process"/>
    <property type="evidence" value="ECO:0007669"/>
    <property type="project" value="InterPro"/>
</dbReference>
<name>A0A9D1PIX9_9FIRM</name>
<protein>
    <submittedName>
        <fullName evidence="5">N-acetylmuramoyl-L-alanine amidase</fullName>
        <ecNumber evidence="5">3.5.1.28</ecNumber>
    </submittedName>
</protein>
<proteinExistence type="predicted"/>
<dbReference type="GO" id="GO:0030288">
    <property type="term" value="C:outer membrane-bounded periplasmic space"/>
    <property type="evidence" value="ECO:0007669"/>
    <property type="project" value="TreeGrafter"/>
</dbReference>
<feature type="signal peptide" evidence="3">
    <location>
        <begin position="1"/>
        <end position="22"/>
    </location>
</feature>
<dbReference type="SUPFAM" id="SSF53187">
    <property type="entry name" value="Zn-dependent exopeptidases"/>
    <property type="match status" value="1"/>
</dbReference>
<dbReference type="EMBL" id="DXIE01000057">
    <property type="protein sequence ID" value="HIV63036.1"/>
    <property type="molecule type" value="Genomic_DNA"/>
</dbReference>
<evidence type="ECO:0000313" key="5">
    <source>
        <dbReference type="EMBL" id="HIV63036.1"/>
    </source>
</evidence>
<reference evidence="5" key="2">
    <citation type="submission" date="2021-04" db="EMBL/GenBank/DDBJ databases">
        <authorList>
            <person name="Gilroy R."/>
        </authorList>
    </citation>
    <scope>NUCLEOTIDE SEQUENCE</scope>
    <source>
        <strain evidence="5">CHK193-4272</strain>
    </source>
</reference>
<reference evidence="5" key="1">
    <citation type="journal article" date="2021" name="PeerJ">
        <title>Extensive microbial diversity within the chicken gut microbiome revealed by metagenomics and culture.</title>
        <authorList>
            <person name="Gilroy R."/>
            <person name="Ravi A."/>
            <person name="Getino M."/>
            <person name="Pursley I."/>
            <person name="Horton D.L."/>
            <person name="Alikhan N.F."/>
            <person name="Baker D."/>
            <person name="Gharbi K."/>
            <person name="Hall N."/>
            <person name="Watson M."/>
            <person name="Adriaenssens E.M."/>
            <person name="Foster-Nyarko E."/>
            <person name="Jarju S."/>
            <person name="Secka A."/>
            <person name="Antonio M."/>
            <person name="Oren A."/>
            <person name="Chaudhuri R.R."/>
            <person name="La Ragione R."/>
            <person name="Hildebrand F."/>
            <person name="Pallen M.J."/>
        </authorList>
    </citation>
    <scope>NUCLEOTIDE SEQUENCE</scope>
    <source>
        <strain evidence="5">CHK193-4272</strain>
    </source>
</reference>
<evidence type="ECO:0000256" key="1">
    <source>
        <dbReference type="ARBA" id="ARBA00022801"/>
    </source>
</evidence>
<dbReference type="InterPro" id="IPR002508">
    <property type="entry name" value="MurNAc-LAA_cat"/>
</dbReference>
<evidence type="ECO:0000313" key="6">
    <source>
        <dbReference type="Proteomes" id="UP000886808"/>
    </source>
</evidence>
<dbReference type="GO" id="GO:0008745">
    <property type="term" value="F:N-acetylmuramoyl-L-alanine amidase activity"/>
    <property type="evidence" value="ECO:0007669"/>
    <property type="project" value="UniProtKB-EC"/>
</dbReference>
<dbReference type="AlphaFoldDB" id="A0A9D1PIX9"/>
<dbReference type="EC" id="3.5.1.28" evidence="5"/>
<comment type="caution">
    <text evidence="5">The sequence shown here is derived from an EMBL/GenBank/DDBJ whole genome shotgun (WGS) entry which is preliminary data.</text>
</comment>
<dbReference type="PANTHER" id="PTHR30404">
    <property type="entry name" value="N-ACETYLMURAMOYL-L-ALANINE AMIDASE"/>
    <property type="match status" value="1"/>
</dbReference>
<evidence type="ECO:0000256" key="3">
    <source>
        <dbReference type="SAM" id="SignalP"/>
    </source>
</evidence>
<evidence type="ECO:0000259" key="4">
    <source>
        <dbReference type="SMART" id="SM00646"/>
    </source>
</evidence>
<sequence length="436" mass="48386">MRKRFIAFTLLFSSMLSGISYAANEQVEIQTDTPAVYATNTQGKKAYVSQMEIYLDGEQVKPIAYLISVDAYGAYTYFKLRDLAYLMNGKDCQFSVDYNEKTKQIVAKSGEKYTPNGSEMKASSSGDQVAYETDSPIWLDGKKVEMEAYNINGNTYYKLRDMGEVFGFDVSYKDSSKQAIIRTPSYTGPDTPETNNPDENKPSNPDDTIIPTPPPTPEPTPSKVDGKLTVLIDVGHGGSDPGAGGTTPYDFFTYQNRRVSAGDGIYETDFNLPVALCLRDLLEASGATVIMSAETDKTVSFSDRKKIIESNANKADMLISIHHNAFNGNASGFELLAQIKYKNGGDGYELAQAFEKQYLEDGRKRHAPTVFKEGSNGDYYAILRYAANVDLLAVISEYAYIDNANDVECILSNEGIEREAQSMHDAIWDFYSTHEY</sequence>
<feature type="chain" id="PRO_5038887518" evidence="3">
    <location>
        <begin position="23"/>
        <end position="436"/>
    </location>
</feature>
<keyword evidence="3" id="KW-0732">Signal</keyword>
<gene>
    <name evidence="5" type="ORF">H9746_09415</name>
</gene>
<feature type="compositionally biased region" description="Pro residues" evidence="2">
    <location>
        <begin position="211"/>
        <end position="220"/>
    </location>
</feature>
<keyword evidence="1 5" id="KW-0378">Hydrolase</keyword>
<dbReference type="PANTHER" id="PTHR30404:SF0">
    <property type="entry name" value="N-ACETYLMURAMOYL-L-ALANINE AMIDASE AMIC"/>
    <property type="match status" value="1"/>
</dbReference>
<dbReference type="InterPro" id="IPR050695">
    <property type="entry name" value="N-acetylmuramoyl_amidase_3"/>
</dbReference>
<feature type="domain" description="MurNAc-LAA" evidence="4">
    <location>
        <begin position="309"/>
        <end position="428"/>
    </location>
</feature>
<evidence type="ECO:0000256" key="2">
    <source>
        <dbReference type="SAM" id="MobiDB-lite"/>
    </source>
</evidence>